<dbReference type="OrthoDB" id="5422692at2759"/>
<evidence type="ECO:0000256" key="1">
    <source>
        <dbReference type="SAM" id="MobiDB-lite"/>
    </source>
</evidence>
<proteinExistence type="predicted"/>
<feature type="region of interest" description="Disordered" evidence="1">
    <location>
        <begin position="359"/>
        <end position="392"/>
    </location>
</feature>
<evidence type="ECO:0008006" key="4">
    <source>
        <dbReference type="Google" id="ProtNLM"/>
    </source>
</evidence>
<protein>
    <recommendedName>
        <fullName evidence="4">Cytochrome c domain-containing protein</fullName>
    </recommendedName>
</protein>
<name>A0A5C3MH00_9AGAR</name>
<evidence type="ECO:0000313" key="2">
    <source>
        <dbReference type="EMBL" id="TFK44187.1"/>
    </source>
</evidence>
<accession>A0A5C3MH00</accession>
<reference evidence="2 3" key="1">
    <citation type="journal article" date="2019" name="Nat. Ecol. Evol.">
        <title>Megaphylogeny resolves global patterns of mushroom evolution.</title>
        <authorList>
            <person name="Varga T."/>
            <person name="Krizsan K."/>
            <person name="Foldi C."/>
            <person name="Dima B."/>
            <person name="Sanchez-Garcia M."/>
            <person name="Sanchez-Ramirez S."/>
            <person name="Szollosi G.J."/>
            <person name="Szarkandi J.G."/>
            <person name="Papp V."/>
            <person name="Albert L."/>
            <person name="Andreopoulos W."/>
            <person name="Angelini C."/>
            <person name="Antonin V."/>
            <person name="Barry K.W."/>
            <person name="Bougher N.L."/>
            <person name="Buchanan P."/>
            <person name="Buyck B."/>
            <person name="Bense V."/>
            <person name="Catcheside P."/>
            <person name="Chovatia M."/>
            <person name="Cooper J."/>
            <person name="Damon W."/>
            <person name="Desjardin D."/>
            <person name="Finy P."/>
            <person name="Geml J."/>
            <person name="Haridas S."/>
            <person name="Hughes K."/>
            <person name="Justo A."/>
            <person name="Karasinski D."/>
            <person name="Kautmanova I."/>
            <person name="Kiss B."/>
            <person name="Kocsube S."/>
            <person name="Kotiranta H."/>
            <person name="LaButti K.M."/>
            <person name="Lechner B.E."/>
            <person name="Liimatainen K."/>
            <person name="Lipzen A."/>
            <person name="Lukacs Z."/>
            <person name="Mihaltcheva S."/>
            <person name="Morgado L.N."/>
            <person name="Niskanen T."/>
            <person name="Noordeloos M.E."/>
            <person name="Ohm R.A."/>
            <person name="Ortiz-Santana B."/>
            <person name="Ovrebo C."/>
            <person name="Racz N."/>
            <person name="Riley R."/>
            <person name="Savchenko A."/>
            <person name="Shiryaev A."/>
            <person name="Soop K."/>
            <person name="Spirin V."/>
            <person name="Szebenyi C."/>
            <person name="Tomsovsky M."/>
            <person name="Tulloss R.E."/>
            <person name="Uehling J."/>
            <person name="Grigoriev I.V."/>
            <person name="Vagvolgyi C."/>
            <person name="Papp T."/>
            <person name="Martin F.M."/>
            <person name="Miettinen O."/>
            <person name="Hibbett D.S."/>
            <person name="Nagy L.G."/>
        </authorList>
    </citation>
    <scope>NUCLEOTIDE SEQUENCE [LARGE SCALE GENOMIC DNA]</scope>
    <source>
        <strain evidence="2 3">CBS 166.37</strain>
    </source>
</reference>
<gene>
    <name evidence="2" type="ORF">BDQ12DRAFT_593696</name>
</gene>
<keyword evidence="3" id="KW-1185">Reference proteome</keyword>
<organism evidence="2 3">
    <name type="scientific">Crucibulum laeve</name>
    <dbReference type="NCBI Taxonomy" id="68775"/>
    <lineage>
        <taxon>Eukaryota</taxon>
        <taxon>Fungi</taxon>
        <taxon>Dikarya</taxon>
        <taxon>Basidiomycota</taxon>
        <taxon>Agaricomycotina</taxon>
        <taxon>Agaricomycetes</taxon>
        <taxon>Agaricomycetidae</taxon>
        <taxon>Agaricales</taxon>
        <taxon>Agaricineae</taxon>
        <taxon>Nidulariaceae</taxon>
        <taxon>Crucibulum</taxon>
    </lineage>
</organism>
<evidence type="ECO:0000313" key="3">
    <source>
        <dbReference type="Proteomes" id="UP000308652"/>
    </source>
</evidence>
<dbReference type="AlphaFoldDB" id="A0A5C3MH00"/>
<dbReference type="Proteomes" id="UP000308652">
    <property type="component" value="Unassembled WGS sequence"/>
</dbReference>
<dbReference type="EMBL" id="ML213590">
    <property type="protein sequence ID" value="TFK44187.1"/>
    <property type="molecule type" value="Genomic_DNA"/>
</dbReference>
<sequence>MYSEEPAPTPDEIQFNTSSIYSVPPGYTAWEIRNDYPAPKPDDVAPEGPPIGTLDAPWLNVDPISNPQYYLEIIKTYCFDGMINNDFIPQKNKTWAIGFYNSAGASVFGGMWKDPSNPDWSTDAKFPVGSLVFKFLLTNADDEELPILKGAPTWDALIAIQPADKTKSPNPKNRDLENPKPLRLLQMDIATRDDRSTTGWMFGTFMYYGRPGQCVVSGYDALIPVGLQWGNDPELTQAAFEAGEKPTQVWINPEATDVRVALHGGRPSWGWNGRLNGPADNFISACASCHSTAQWPANFNMVPPAPIQKNGKFVPKDDTQTMKWFTNIPCGTAISEGSVSGDYSLQLLIGYQNFQVWKSKQQPTKPSDEDKLPGAPITNLPTHPRQGPHFEF</sequence>